<dbReference type="AlphaFoldDB" id="A0A0F9CJD5"/>
<accession>A0A0F9CJD5</accession>
<keyword evidence="1" id="KW-0812">Transmembrane</keyword>
<feature type="transmembrane region" description="Helical" evidence="1">
    <location>
        <begin position="6"/>
        <end position="25"/>
    </location>
</feature>
<evidence type="ECO:0000256" key="1">
    <source>
        <dbReference type="SAM" id="Phobius"/>
    </source>
</evidence>
<evidence type="ECO:0000313" key="2">
    <source>
        <dbReference type="EMBL" id="KKK81969.1"/>
    </source>
</evidence>
<protein>
    <recommendedName>
        <fullName evidence="4">Holin</fullName>
    </recommendedName>
</protein>
<reference evidence="3" key="1">
    <citation type="journal article" date="2015" name="Nature">
        <title>Complex archaea that bridge the gap between prokaryotes and eukaryotes.</title>
        <authorList>
            <person name="Spang A."/>
            <person name="Saw J.H."/>
            <person name="Jorgensen S.L."/>
            <person name="Zaremba-Niedzwiedzka K."/>
            <person name="Martijn J."/>
            <person name="Lind A.E."/>
            <person name="van Eijk R."/>
            <person name="Schleper C."/>
            <person name="Guy L."/>
            <person name="Ettema T.J."/>
        </authorList>
    </citation>
    <scope>NUCLEOTIDE SEQUENCE</scope>
</reference>
<evidence type="ECO:0000313" key="3">
    <source>
        <dbReference type="EMBL" id="KKK96801.1"/>
    </source>
</evidence>
<organism evidence="3">
    <name type="scientific">marine sediment metagenome</name>
    <dbReference type="NCBI Taxonomy" id="412755"/>
    <lineage>
        <taxon>unclassified sequences</taxon>
        <taxon>metagenomes</taxon>
        <taxon>ecological metagenomes</taxon>
    </lineage>
</organism>
<dbReference type="EMBL" id="LAZR01052882">
    <property type="protein sequence ID" value="KKK81969.1"/>
    <property type="molecule type" value="Genomic_DNA"/>
</dbReference>
<keyword evidence="1" id="KW-0472">Membrane</keyword>
<keyword evidence="1" id="KW-1133">Transmembrane helix</keyword>
<gene>
    <name evidence="3" type="ORF">LCGC14_2659140</name>
    <name evidence="2" type="ORF">LCGC14_2808060</name>
</gene>
<sequence length="85" mass="8757">MENEALIGLAGAGIVWSLVGVFRRTFLIPDRFIPLLALATGIAWNVGLKGAEVSDATWGVAIIFGVLGGLAATGFESGKKNVVDG</sequence>
<feature type="transmembrane region" description="Helical" evidence="1">
    <location>
        <begin position="56"/>
        <end position="75"/>
    </location>
</feature>
<comment type="caution">
    <text evidence="3">The sequence shown here is derived from an EMBL/GenBank/DDBJ whole genome shotgun (WGS) entry which is preliminary data.</text>
</comment>
<evidence type="ECO:0008006" key="4">
    <source>
        <dbReference type="Google" id="ProtNLM"/>
    </source>
</evidence>
<name>A0A0F9CJD5_9ZZZZ</name>
<proteinExistence type="predicted"/>
<dbReference type="EMBL" id="LAZR01046325">
    <property type="protein sequence ID" value="KKK96801.1"/>
    <property type="molecule type" value="Genomic_DNA"/>
</dbReference>